<dbReference type="Proteomes" id="UP000050378">
    <property type="component" value="Unassembled WGS sequence"/>
</dbReference>
<feature type="transmembrane region" description="Helical" evidence="1">
    <location>
        <begin position="246"/>
        <end position="267"/>
    </location>
</feature>
<proteinExistence type="predicted"/>
<feature type="transmembrane region" description="Helical" evidence="1">
    <location>
        <begin position="338"/>
        <end position="363"/>
    </location>
</feature>
<dbReference type="PATRIC" id="fig|570156.3.peg.868"/>
<feature type="transmembrane region" description="Helical" evidence="1">
    <location>
        <begin position="195"/>
        <end position="216"/>
    </location>
</feature>
<sequence>MDFVLALFPAGTGLGQSVITTVWVGTAVVCLLNLRFGFPLTGLVVPGYLVPLLIISPTSAAVIIIEAIVVYALMRFSAHYMMEKFGYGEMFGRDRFFAIILLSILVRVCMDTLFWPLIAAQLSQWDITFDYASQLYSLGLIIIALTANVMWNGGFKYGLKVTFIQLLITFLLVRFVLMPFTNFSIANLGIMYEAVAASIIAAPKAYIILVITAFIASRANIKYGWEFNGIMLPALLALQLTQPSKLLTSFIETAVILIIGSSLVHFTRLRHANIEGARLLMFFFTIGFVYKLILNYVVVWYFPTLKVTDTFAFGYMLATLLALKIYQKNALGLVIRATFQTSVIGGIFAITVGFLVMLVPSLLSNQDVHSDIDNPHVITLNQQVSQYKSYLYTTRTDKVTVSSYKANQAINDFKYAVYQLNQALENKQSIAKFGYLFSELGFSLESDEQYVYLVDTYESQQRGLFIFNKTPKSPLLITIPYPITESLASDSASLIFQHMNNKAMLFGTAKTPQKTIATEDQQSFYYQAFIDALQSDEILQIREANRFTAALVEKPSNKFDSQYWIYNQLPASISQRDIHQFVGSEATYFGAATQSSLPTANYSGSMLELFLDSANYTNILANIYRDNYKYNTPQISVINEEINTIVDEFAYQISKKGSFEYQPLSESQIALWEYEVLKPLYKLITQIGNAPLTEDKLNQLKQINGTTELLNYQLQLINNSSGRYLLLSPLKNNEARSQGQGLYAFKLTAHEAITLSVPRPLFESNTLSFAAELFSEANTANLLIAGAHPYAHPKANVLGADNIDSLFNVIHQSYLRFTANQPSLHIQIRSHSAPSWVRPNAIAFSATRISDVASPLMKQIDGKLNNLGVEYQVVSGQKSTRGLEIGSSPQSGYQQFNSNSELATLWLASDFKEQFSIDQNSVLQRLLAISTNTKVKTINLATLSPLNWQAISTKEKQRIQTLVKNYIAHQRLTSLSGFCEQIKDCSLHTIKLENADKYALMIKYNNDIVAIYNPTNNQLIDLSLFNSIMAGGAYVLN</sequence>
<dbReference type="RefSeq" id="WP_054551771.1">
    <property type="nucleotide sequence ID" value="NZ_LJTC01000002.1"/>
</dbReference>
<accession>A0A0P7D8T8</accession>
<feature type="transmembrane region" description="Helical" evidence="1">
    <location>
        <begin position="131"/>
        <end position="151"/>
    </location>
</feature>
<keyword evidence="1" id="KW-0472">Membrane</keyword>
<organism evidence="2 3">
    <name type="scientific">Pseudoalteromonas lipolytica</name>
    <dbReference type="NCBI Taxonomy" id="570156"/>
    <lineage>
        <taxon>Bacteria</taxon>
        <taxon>Pseudomonadati</taxon>
        <taxon>Pseudomonadota</taxon>
        <taxon>Gammaproteobacteria</taxon>
        <taxon>Alteromonadales</taxon>
        <taxon>Pseudoalteromonadaceae</taxon>
        <taxon>Pseudoalteromonas</taxon>
    </lineage>
</organism>
<feature type="transmembrane region" description="Helical" evidence="1">
    <location>
        <begin position="223"/>
        <end position="240"/>
    </location>
</feature>
<comment type="caution">
    <text evidence="2">The sequence shown here is derived from an EMBL/GenBank/DDBJ whole genome shotgun (WGS) entry which is preliminary data.</text>
</comment>
<keyword evidence="1" id="KW-1133">Transmembrane helix</keyword>
<dbReference type="STRING" id="570156.AOG27_04420"/>
<dbReference type="EMBL" id="LJTC01000002">
    <property type="protein sequence ID" value="KPM85013.1"/>
    <property type="molecule type" value="Genomic_DNA"/>
</dbReference>
<dbReference type="GO" id="GO:0045227">
    <property type="term" value="P:capsule polysaccharide biosynthetic process"/>
    <property type="evidence" value="ECO:0007669"/>
    <property type="project" value="InterPro"/>
</dbReference>
<feature type="transmembrane region" description="Helical" evidence="1">
    <location>
        <begin position="163"/>
        <end position="183"/>
    </location>
</feature>
<reference evidence="2 3" key="1">
    <citation type="submission" date="2015-09" db="EMBL/GenBank/DDBJ databases">
        <title>Draft Genome Sequence of Pseudoalteromonas lipolytica UCD-48B.</title>
        <authorList>
            <person name="Krusor M."/>
            <person name="Coil D.A."/>
            <person name="Lang J.M."/>
            <person name="Eisen J.A."/>
            <person name="Alexiev A."/>
        </authorList>
    </citation>
    <scope>NUCLEOTIDE SEQUENCE [LARGE SCALE GENOMIC DNA]</scope>
    <source>
        <strain evidence="2 3">UCD-48B</strain>
    </source>
</reference>
<dbReference type="Pfam" id="PF14102">
    <property type="entry name" value="Caps_synth_CapC"/>
    <property type="match status" value="2"/>
</dbReference>
<evidence type="ECO:0000313" key="3">
    <source>
        <dbReference type="Proteomes" id="UP000050378"/>
    </source>
</evidence>
<evidence type="ECO:0000313" key="2">
    <source>
        <dbReference type="EMBL" id="KPM85013.1"/>
    </source>
</evidence>
<name>A0A0P7D8T8_9GAMM</name>
<feature type="transmembrane region" description="Helical" evidence="1">
    <location>
        <begin position="48"/>
        <end position="74"/>
    </location>
</feature>
<feature type="transmembrane region" description="Helical" evidence="1">
    <location>
        <begin position="308"/>
        <end position="326"/>
    </location>
</feature>
<dbReference type="AlphaFoldDB" id="A0A0P7D8T8"/>
<keyword evidence="1" id="KW-0812">Transmembrane</keyword>
<dbReference type="GO" id="GO:0016020">
    <property type="term" value="C:membrane"/>
    <property type="evidence" value="ECO:0007669"/>
    <property type="project" value="InterPro"/>
</dbReference>
<evidence type="ECO:0008006" key="4">
    <source>
        <dbReference type="Google" id="ProtNLM"/>
    </source>
</evidence>
<protein>
    <recommendedName>
        <fullName evidence="4">Capsule biosynthesis CapC</fullName>
    </recommendedName>
</protein>
<dbReference type="OrthoDB" id="5630352at2"/>
<dbReference type="InterPro" id="IPR008338">
    <property type="entry name" value="Capsule_biosynth_CapC"/>
</dbReference>
<feature type="transmembrane region" description="Helical" evidence="1">
    <location>
        <begin position="279"/>
        <end position="302"/>
    </location>
</feature>
<evidence type="ECO:0000256" key="1">
    <source>
        <dbReference type="SAM" id="Phobius"/>
    </source>
</evidence>
<gene>
    <name evidence="2" type="ORF">AOG27_04420</name>
</gene>
<feature type="transmembrane region" description="Helical" evidence="1">
    <location>
        <begin position="95"/>
        <end position="119"/>
    </location>
</feature>